<proteinExistence type="predicted"/>
<evidence type="ECO:0000256" key="1">
    <source>
        <dbReference type="SAM" id="Phobius"/>
    </source>
</evidence>
<evidence type="ECO:0000313" key="3">
    <source>
        <dbReference type="Proteomes" id="UP000005512"/>
    </source>
</evidence>
<organism evidence="2 3">
    <name type="scientific">Providencia rustigianii DSM 4541</name>
    <dbReference type="NCBI Taxonomy" id="500637"/>
    <lineage>
        <taxon>Bacteria</taxon>
        <taxon>Pseudomonadati</taxon>
        <taxon>Pseudomonadota</taxon>
        <taxon>Gammaproteobacteria</taxon>
        <taxon>Enterobacterales</taxon>
        <taxon>Morganellaceae</taxon>
        <taxon>Providencia</taxon>
    </lineage>
</organism>
<dbReference type="Pfam" id="PF10636">
    <property type="entry name" value="hemP"/>
    <property type="match status" value="1"/>
</dbReference>
<keyword evidence="1" id="KW-1133">Transmembrane helix</keyword>
<comment type="caution">
    <text evidence="2">The sequence shown here is derived from an EMBL/GenBank/DDBJ whole genome shotgun (WGS) entry which is preliminary data.</text>
</comment>
<dbReference type="Gene3D" id="2.10.70.10">
    <property type="entry name" value="Complement Module, domain 1"/>
    <property type="match status" value="1"/>
</dbReference>
<keyword evidence="3" id="KW-1185">Reference proteome</keyword>
<dbReference type="EMBL" id="ABXV02000027">
    <property type="protein sequence ID" value="EFB72148.1"/>
    <property type="molecule type" value="Genomic_DNA"/>
</dbReference>
<evidence type="ECO:0000313" key="2">
    <source>
        <dbReference type="EMBL" id="EFB72148.1"/>
    </source>
</evidence>
<keyword evidence="1" id="KW-0812">Transmembrane</keyword>
<reference evidence="2" key="1">
    <citation type="submission" date="2009-12" db="EMBL/GenBank/DDBJ databases">
        <authorList>
            <person name="Weinstock G."/>
            <person name="Sodergren E."/>
            <person name="Clifton S."/>
            <person name="Fulton L."/>
            <person name="Fulton B."/>
            <person name="Courtney L."/>
            <person name="Fronick C."/>
            <person name="Harrison M."/>
            <person name="Strong C."/>
            <person name="Farmer C."/>
            <person name="Delahaunty K."/>
            <person name="Markovic C."/>
            <person name="Hall O."/>
            <person name="Minx P."/>
            <person name="Tomlinson C."/>
            <person name="Mitreva M."/>
            <person name="Nelson J."/>
            <person name="Hou S."/>
            <person name="Wollam A."/>
            <person name="Pepin K.H."/>
            <person name="Johnson M."/>
            <person name="Bhonagiri V."/>
            <person name="Nash W.E."/>
            <person name="Warren W."/>
            <person name="Chinwalla A."/>
            <person name="Mardis E.R."/>
            <person name="Wilson R.K."/>
        </authorList>
    </citation>
    <scope>NUCLEOTIDE SEQUENCE [LARGE SCALE GENOMIC DNA]</scope>
    <source>
        <strain evidence="2">DSM 4541</strain>
    </source>
</reference>
<dbReference type="InterPro" id="IPR019600">
    <property type="entry name" value="Hemin_uptake_protein_HemP"/>
</dbReference>
<dbReference type="STRING" id="500637.PROVRUST_06903"/>
<gene>
    <name evidence="2" type="ORF">PROVRUST_06903</name>
</gene>
<dbReference type="Proteomes" id="UP000005512">
    <property type="component" value="Unassembled WGS sequence"/>
</dbReference>
<keyword evidence="1" id="KW-0472">Membrane</keyword>
<protein>
    <submittedName>
        <fullName evidence="2">Hemin uptake protein HemP</fullName>
    </submittedName>
</protein>
<feature type="transmembrane region" description="Helical" evidence="1">
    <location>
        <begin position="6"/>
        <end position="31"/>
    </location>
</feature>
<name>D1P3N2_9GAMM</name>
<dbReference type="eggNOG" id="COG4256">
    <property type="taxonomic scope" value="Bacteria"/>
</dbReference>
<sequence>MIDCENYLILTTFLKIIIINIIFIISTIAVVNNMTKPLSETITETIQPTKVIDVMIKTDLIESQQLLGASGKVAIQHRGEIYQLRQTRTGKLILTK</sequence>
<dbReference type="HOGENOM" id="CLU_178563_1_1_6"/>
<dbReference type="AlphaFoldDB" id="D1P3N2"/>
<accession>D1P3N2</accession>